<dbReference type="PANTHER" id="PTHR10026">
    <property type="entry name" value="CYCLIN"/>
    <property type="match status" value="1"/>
</dbReference>
<dbReference type="GO" id="GO:0006357">
    <property type="term" value="P:regulation of transcription by RNA polymerase II"/>
    <property type="evidence" value="ECO:0007669"/>
    <property type="project" value="InterPro"/>
</dbReference>
<comment type="caution">
    <text evidence="2">The sequence shown here is derived from an EMBL/GenBank/DDBJ whole genome shotgun (WGS) entry which is preliminary data.</text>
</comment>
<dbReference type="Proteomes" id="UP000015100">
    <property type="component" value="Unassembled WGS sequence"/>
</dbReference>
<dbReference type="OMA" id="WASEESC"/>
<dbReference type="HOGENOM" id="CLU_080196_0_0_1"/>
<dbReference type="OrthoDB" id="25002at2759"/>
<dbReference type="EMBL" id="AQGS01000029">
    <property type="protein sequence ID" value="EPS44883.1"/>
    <property type="molecule type" value="Genomic_DNA"/>
</dbReference>
<dbReference type="Gene3D" id="1.10.472.10">
    <property type="entry name" value="Cyclin-like"/>
    <property type="match status" value="1"/>
</dbReference>
<dbReference type="GO" id="GO:0016538">
    <property type="term" value="F:cyclin-dependent protein serine/threonine kinase regulator activity"/>
    <property type="evidence" value="ECO:0007669"/>
    <property type="project" value="InterPro"/>
</dbReference>
<dbReference type="AlphaFoldDB" id="S8BZM4"/>
<feature type="region of interest" description="Disordered" evidence="1">
    <location>
        <begin position="1"/>
        <end position="28"/>
    </location>
</feature>
<reference evidence="3" key="2">
    <citation type="submission" date="2013-04" db="EMBL/GenBank/DDBJ databases">
        <title>Genomic mechanisms accounting for the adaptation to parasitism in nematode-trapping fungi.</title>
        <authorList>
            <person name="Ahren D.G."/>
        </authorList>
    </citation>
    <scope>NUCLEOTIDE SEQUENCE [LARGE SCALE GENOMIC DNA]</scope>
    <source>
        <strain evidence="3">CBS 200.50</strain>
    </source>
</reference>
<accession>S8BZM4</accession>
<protein>
    <submittedName>
        <fullName evidence="2">Uncharacterized protein</fullName>
    </submittedName>
</protein>
<dbReference type="InterPro" id="IPR048055">
    <property type="entry name" value="Cyclin-Q_first_cyclin_box"/>
</dbReference>
<dbReference type="STRING" id="1284197.S8BZM4"/>
<organism evidence="2 3">
    <name type="scientific">Dactylellina haptotyla (strain CBS 200.50)</name>
    <name type="common">Nematode-trapping fungus</name>
    <name type="synonym">Monacrosporium haptotylum</name>
    <dbReference type="NCBI Taxonomy" id="1284197"/>
    <lineage>
        <taxon>Eukaryota</taxon>
        <taxon>Fungi</taxon>
        <taxon>Dikarya</taxon>
        <taxon>Ascomycota</taxon>
        <taxon>Pezizomycotina</taxon>
        <taxon>Orbiliomycetes</taxon>
        <taxon>Orbiliales</taxon>
        <taxon>Orbiliaceae</taxon>
        <taxon>Dactylellina</taxon>
    </lineage>
</organism>
<dbReference type="InterPro" id="IPR043198">
    <property type="entry name" value="Cyclin/Ssn8"/>
</dbReference>
<name>S8BZM4_DACHA</name>
<feature type="compositionally biased region" description="Low complexity" evidence="1">
    <location>
        <begin position="10"/>
        <end position="20"/>
    </location>
</feature>
<keyword evidence="3" id="KW-1185">Reference proteome</keyword>
<dbReference type="eggNOG" id="ENOG502S59S">
    <property type="taxonomic scope" value="Eukaryota"/>
</dbReference>
<proteinExistence type="predicted"/>
<dbReference type="InterPro" id="IPR036915">
    <property type="entry name" value="Cyclin-like_sf"/>
</dbReference>
<evidence type="ECO:0000256" key="1">
    <source>
        <dbReference type="SAM" id="MobiDB-lite"/>
    </source>
</evidence>
<gene>
    <name evidence="2" type="ORF">H072_1120</name>
</gene>
<sequence length="316" mass="35002">MATHQDTDDGATTPGASSTSRRSRSHPHLVTKNAVSFMALLADILRLYVVPPPSPDEYPGSTLAIPTQEQSLATAYVYMHKYRKFIRDSNNHAAATKPGAEPAPDFLDPHTLALTCLSLSTKSTESPRRLRSLITPAYTLLHPLSPPIRVPSHLYDTLRATIVTSELYLLRILKFELRIPLPHEYIPRVLDTALSIIPGEELSSISTEKMEEDKISRVVDTYLGRQCVNLATRCLGEYSIATFYDAKTIACGVVGVVLEENGVVPGEGVNRWVDMVAGRDVDLEDFRDVVKEVRVVYNGRDGAVEVQEIQTDDDKK</sequence>
<evidence type="ECO:0000313" key="2">
    <source>
        <dbReference type="EMBL" id="EPS44883.1"/>
    </source>
</evidence>
<reference evidence="2 3" key="1">
    <citation type="journal article" date="2013" name="PLoS Genet.">
        <title>Genomic mechanisms accounting for the adaptation to parasitism in nematode-trapping fungi.</title>
        <authorList>
            <person name="Meerupati T."/>
            <person name="Andersson K.M."/>
            <person name="Friman E."/>
            <person name="Kumar D."/>
            <person name="Tunlid A."/>
            <person name="Ahren D."/>
        </authorList>
    </citation>
    <scope>NUCLEOTIDE SEQUENCE [LARGE SCALE GENOMIC DNA]</scope>
    <source>
        <strain evidence="2 3">CBS 200.50</strain>
    </source>
</reference>
<evidence type="ECO:0000313" key="3">
    <source>
        <dbReference type="Proteomes" id="UP000015100"/>
    </source>
</evidence>
<dbReference type="SUPFAM" id="SSF47954">
    <property type="entry name" value="Cyclin-like"/>
    <property type="match status" value="1"/>
</dbReference>
<dbReference type="CDD" id="cd20534">
    <property type="entry name" value="CYCLIN_CCNM_CCNQ_rpt1"/>
    <property type="match status" value="1"/>
</dbReference>